<keyword evidence="6 8" id="KW-1133">Transmembrane helix</keyword>
<dbReference type="InterPro" id="IPR011527">
    <property type="entry name" value="ABC1_TM_dom"/>
</dbReference>
<dbReference type="GO" id="GO:0016887">
    <property type="term" value="F:ATP hydrolysis activity"/>
    <property type="evidence" value="ECO:0007669"/>
    <property type="project" value="InterPro"/>
</dbReference>
<evidence type="ECO:0000259" key="10">
    <source>
        <dbReference type="PROSITE" id="PS50893"/>
    </source>
</evidence>
<organism evidence="12 13">
    <name type="scientific">Trypanosoma cruzi marinkellei</name>
    <dbReference type="NCBI Taxonomy" id="85056"/>
    <lineage>
        <taxon>Eukaryota</taxon>
        <taxon>Discoba</taxon>
        <taxon>Euglenozoa</taxon>
        <taxon>Kinetoplastea</taxon>
        <taxon>Metakinetoplastina</taxon>
        <taxon>Trypanosomatida</taxon>
        <taxon>Trypanosomatidae</taxon>
        <taxon>Trypanosoma</taxon>
        <taxon>Schizotrypanum</taxon>
    </lineage>
</organism>
<dbReference type="CDD" id="cd03223">
    <property type="entry name" value="ABCD_peroxisomal_ALDP"/>
    <property type="match status" value="1"/>
</dbReference>
<dbReference type="GO" id="GO:0015910">
    <property type="term" value="P:long-chain fatty acid import into peroxisome"/>
    <property type="evidence" value="ECO:0007669"/>
    <property type="project" value="TreeGrafter"/>
</dbReference>
<feature type="signal peptide" evidence="9">
    <location>
        <begin position="1"/>
        <end position="20"/>
    </location>
</feature>
<dbReference type="SMART" id="SM00382">
    <property type="entry name" value="AAA"/>
    <property type="match status" value="1"/>
</dbReference>
<comment type="similarity">
    <text evidence="1">Belongs to the ABC transporter superfamily. ABCD family. Peroxisomal fatty acyl CoA transporter (TC 3.A.1.203) subfamily.</text>
</comment>
<evidence type="ECO:0000259" key="11">
    <source>
        <dbReference type="PROSITE" id="PS50929"/>
    </source>
</evidence>
<sequence length="737" mass="83201">MFFSFLFWLNLLYSPEEVLKKEPPTSPPEIKVKRTTKQKEKEKKKIFFFLGGGFLAGTTAMASMSLLGLCRDYVAERSHDRLLRRFFSGSIAALFLLLLLSPSSRIAKILHVRQKRKLSEVKRPRGPSFSANVHERPPLSVYRKFLFLLRIAVPSLSSREGGTLMIISSLLLLNTYLSLRVLKISGQLSKTVIACDLVAMAKKILVFMVWCLPVALTNSSVNYCVGILTLQFQSNLSRYFYRRYLNQKVFYPLASSHFVEEVDQRMTKDIESWSLSLTGVYTCLFKPLIDVALFTYKVASITGARGSLAILGYHAGFVMFAHTFFPDMERIVSEQLARNGALVTAHQRLISYAEEYVMTQGQNFHRSLMEKYLASIIEHDQWASYVRGGYGIMEIFFLKYGSLLLSSVICGAAVFNKHTEGMSAADLMAFFVETSFLVNKLSFSIGNILKNLRKLFVLHALTNRVYELQEGIEKAIEDGAGAVAGEVVRGNYIEFDRVPIVLPTGEVLCEELSFYVKPGMNLLVVGPNGCGKSSMVRLLGGLWPLQGGRIMRPRNDQIYYVPQRPYMSNGTLRDQITYPLKSSEVGASEATLLHCLELAVFDDIFTKPNITWDSSLSWAGDTLSMGEKQKLAMARLFFHRPRFAILDECSSMMDVEVEERLYSVCYQLGISLITIAHRRSVWKHHNWILRFDGCGGFLFSPITFVSEGVVVLTNVVNASEPFMVGEEVRLDLSQYDV</sequence>
<keyword evidence="4" id="KW-0547">Nucleotide-binding</keyword>
<dbReference type="Proteomes" id="UP000007350">
    <property type="component" value="Unassembled WGS sequence"/>
</dbReference>
<keyword evidence="9" id="KW-0732">Signal</keyword>
<evidence type="ECO:0000256" key="6">
    <source>
        <dbReference type="ARBA" id="ARBA00022989"/>
    </source>
</evidence>
<dbReference type="Pfam" id="PF06472">
    <property type="entry name" value="ABC_membrane_2"/>
    <property type="match status" value="1"/>
</dbReference>
<keyword evidence="2" id="KW-0813">Transport</keyword>
<evidence type="ECO:0000256" key="2">
    <source>
        <dbReference type="ARBA" id="ARBA00022448"/>
    </source>
</evidence>
<reference evidence="12 13" key="1">
    <citation type="journal article" date="2012" name="BMC Genomics">
        <title>Comparative genomic analysis of human infective Trypanosoma cruzi lineages with the bat-restricted subspecies T. cruzi marinkellei.</title>
        <authorList>
            <person name="Franzen O."/>
            <person name="Talavera-Lopez C."/>
            <person name="Ochaya S."/>
            <person name="Butler C.E."/>
            <person name="Messenger L.A."/>
            <person name="Lewis M.D."/>
            <person name="Llewellyn M.S."/>
            <person name="Marinkelle C.J."/>
            <person name="Tyler K.M."/>
            <person name="Miles M.A."/>
            <person name="Andersson B."/>
        </authorList>
    </citation>
    <scope>NUCLEOTIDE SEQUENCE [LARGE SCALE GENOMIC DNA]</scope>
    <source>
        <strain evidence="12 13">B7</strain>
    </source>
</reference>
<dbReference type="InterPro" id="IPR003439">
    <property type="entry name" value="ABC_transporter-like_ATP-bd"/>
</dbReference>
<dbReference type="GO" id="GO:0005524">
    <property type="term" value="F:ATP binding"/>
    <property type="evidence" value="ECO:0007669"/>
    <property type="project" value="UniProtKB-KW"/>
</dbReference>
<feature type="transmembrane region" description="Helical" evidence="8">
    <location>
        <begin position="46"/>
        <end position="70"/>
    </location>
</feature>
<evidence type="ECO:0000313" key="13">
    <source>
        <dbReference type="Proteomes" id="UP000007350"/>
    </source>
</evidence>
<name>K2MS33_TRYCR</name>
<dbReference type="Gene3D" id="3.40.50.300">
    <property type="entry name" value="P-loop containing nucleotide triphosphate hydrolases"/>
    <property type="match status" value="1"/>
</dbReference>
<evidence type="ECO:0000256" key="8">
    <source>
        <dbReference type="SAM" id="Phobius"/>
    </source>
</evidence>
<gene>
    <name evidence="12" type="ORF">MOQ_001717</name>
</gene>
<keyword evidence="7 8" id="KW-0472">Membrane</keyword>
<dbReference type="PANTHER" id="PTHR11384:SF67">
    <property type="entry name" value="ATP-BINDING CASSETTE SUB-FAMILY D MEMBER 1"/>
    <property type="match status" value="1"/>
</dbReference>
<dbReference type="GO" id="GO:0005778">
    <property type="term" value="C:peroxisomal membrane"/>
    <property type="evidence" value="ECO:0007669"/>
    <property type="project" value="TreeGrafter"/>
</dbReference>
<dbReference type="GO" id="GO:0005324">
    <property type="term" value="F:long-chain fatty acid transmembrane transporter activity"/>
    <property type="evidence" value="ECO:0007669"/>
    <property type="project" value="TreeGrafter"/>
</dbReference>
<evidence type="ECO:0000256" key="4">
    <source>
        <dbReference type="ARBA" id="ARBA00022741"/>
    </source>
</evidence>
<feature type="domain" description="ABC transmembrane type-1" evidence="11">
    <location>
        <begin position="170"/>
        <end position="431"/>
    </location>
</feature>
<evidence type="ECO:0000256" key="7">
    <source>
        <dbReference type="ARBA" id="ARBA00023136"/>
    </source>
</evidence>
<dbReference type="PROSITE" id="PS50893">
    <property type="entry name" value="ABC_TRANSPORTER_2"/>
    <property type="match status" value="1"/>
</dbReference>
<dbReference type="InterPro" id="IPR036640">
    <property type="entry name" value="ABC1_TM_sf"/>
</dbReference>
<dbReference type="PROSITE" id="PS50929">
    <property type="entry name" value="ABC_TM1F"/>
    <property type="match status" value="1"/>
</dbReference>
<dbReference type="GO" id="GO:0006635">
    <property type="term" value="P:fatty acid beta-oxidation"/>
    <property type="evidence" value="ECO:0007669"/>
    <property type="project" value="TreeGrafter"/>
</dbReference>
<dbReference type="PANTHER" id="PTHR11384">
    <property type="entry name" value="ATP-BINDING CASSETTE, SUB-FAMILY D MEMBER"/>
    <property type="match status" value="1"/>
</dbReference>
<accession>K2MS33</accession>
<feature type="chain" id="PRO_5003861528" description="ABC transporter domain-containing protein" evidence="9">
    <location>
        <begin position="21"/>
        <end position="737"/>
    </location>
</feature>
<keyword evidence="13" id="KW-1185">Reference proteome</keyword>
<feature type="domain" description="ABC transporter" evidence="10">
    <location>
        <begin position="493"/>
        <end position="732"/>
    </location>
</feature>
<dbReference type="InterPro" id="IPR050835">
    <property type="entry name" value="ABC_transporter_sub-D"/>
</dbReference>
<comment type="caution">
    <text evidence="12">The sequence shown here is derived from an EMBL/GenBank/DDBJ whole genome shotgun (WGS) entry which is preliminary data.</text>
</comment>
<evidence type="ECO:0000256" key="3">
    <source>
        <dbReference type="ARBA" id="ARBA00022692"/>
    </source>
</evidence>
<dbReference type="AlphaFoldDB" id="K2MS33"/>
<evidence type="ECO:0000256" key="5">
    <source>
        <dbReference type="ARBA" id="ARBA00022840"/>
    </source>
</evidence>
<dbReference type="EMBL" id="AHKC01007565">
    <property type="protein sequence ID" value="EKF38078.1"/>
    <property type="molecule type" value="Genomic_DNA"/>
</dbReference>
<dbReference type="InterPro" id="IPR027417">
    <property type="entry name" value="P-loop_NTPase"/>
</dbReference>
<dbReference type="SUPFAM" id="SSF52540">
    <property type="entry name" value="P-loop containing nucleoside triphosphate hydrolases"/>
    <property type="match status" value="1"/>
</dbReference>
<dbReference type="GO" id="GO:0042760">
    <property type="term" value="P:very long-chain fatty acid catabolic process"/>
    <property type="evidence" value="ECO:0007669"/>
    <property type="project" value="TreeGrafter"/>
</dbReference>
<dbReference type="OrthoDB" id="422637at2759"/>
<protein>
    <recommendedName>
        <fullName evidence="14">ABC transporter domain-containing protein</fullName>
    </recommendedName>
</protein>
<dbReference type="InterPro" id="IPR003593">
    <property type="entry name" value="AAA+_ATPase"/>
</dbReference>
<keyword evidence="5" id="KW-0067">ATP-binding</keyword>
<evidence type="ECO:0000313" key="12">
    <source>
        <dbReference type="EMBL" id="EKF38078.1"/>
    </source>
</evidence>
<feature type="transmembrane region" description="Helical" evidence="8">
    <location>
        <begin position="82"/>
        <end position="100"/>
    </location>
</feature>
<dbReference type="GO" id="GO:0007031">
    <property type="term" value="P:peroxisome organization"/>
    <property type="evidence" value="ECO:0007669"/>
    <property type="project" value="TreeGrafter"/>
</dbReference>
<proteinExistence type="inferred from homology"/>
<evidence type="ECO:0008006" key="14">
    <source>
        <dbReference type="Google" id="ProtNLM"/>
    </source>
</evidence>
<keyword evidence="3 8" id="KW-0812">Transmembrane</keyword>
<dbReference type="SUPFAM" id="SSF90123">
    <property type="entry name" value="ABC transporter transmembrane region"/>
    <property type="match status" value="1"/>
</dbReference>
<dbReference type="GO" id="GO:0140359">
    <property type="term" value="F:ABC-type transporter activity"/>
    <property type="evidence" value="ECO:0007669"/>
    <property type="project" value="InterPro"/>
</dbReference>
<evidence type="ECO:0000256" key="9">
    <source>
        <dbReference type="SAM" id="SignalP"/>
    </source>
</evidence>
<evidence type="ECO:0000256" key="1">
    <source>
        <dbReference type="ARBA" id="ARBA00008575"/>
    </source>
</evidence>
<dbReference type="Pfam" id="PF00005">
    <property type="entry name" value="ABC_tran"/>
    <property type="match status" value="1"/>
</dbReference>